<feature type="chain" id="PRO_5039337907" evidence="1">
    <location>
        <begin position="34"/>
        <end position="280"/>
    </location>
</feature>
<dbReference type="InterPro" id="IPR009003">
    <property type="entry name" value="Peptidase_S1_PA"/>
</dbReference>
<dbReference type="Pfam" id="PF13365">
    <property type="entry name" value="Trypsin_2"/>
    <property type="match status" value="1"/>
</dbReference>
<dbReference type="EMBL" id="AM711866">
    <property type="protein sequence ID" value="CAM98538.1"/>
    <property type="molecule type" value="Genomic_DNA"/>
</dbReference>
<dbReference type="Gene3D" id="2.40.10.10">
    <property type="entry name" value="Trypsin-like serine proteases"/>
    <property type="match status" value="2"/>
</dbReference>
<dbReference type="PHI-base" id="PHI:123216"/>
<dbReference type="HOGENOM" id="CLU_060967_0_0_11"/>
<reference evidence="2 3" key="1">
    <citation type="journal article" date="2008" name="J. Bacteriol.">
        <title>The genome sequence of the tomato-pathogenic actinomycete Clavibacter michiganensis subsp. michiganensis NCPPB382 reveals a large island involved in pathogenicity.</title>
        <authorList>
            <person name="Gartemann K.H."/>
            <person name="Abt B."/>
            <person name="Bekel T."/>
            <person name="Burger A."/>
            <person name="Engemann J."/>
            <person name="Flugel M."/>
            <person name="Gaigalat L."/>
            <person name="Goesmann A."/>
            <person name="Grafen I."/>
            <person name="Kalinowski J."/>
            <person name="Kaup O."/>
            <person name="Kirchner O."/>
            <person name="Krause L."/>
            <person name="Linke B."/>
            <person name="McHardy A."/>
            <person name="Meyer F."/>
            <person name="Pohle S."/>
            <person name="Ruckert C."/>
            <person name="Schneiker S."/>
            <person name="Zellermann E.M."/>
            <person name="Puhler A."/>
            <person name="Eichenlaub R."/>
            <person name="Kaiser O."/>
            <person name="Bartels D."/>
        </authorList>
    </citation>
    <scope>NUCLEOTIDE SEQUENCE [LARGE SCALE GENOMIC DNA]</scope>
    <source>
        <strain evidence="2 3">NCPPB 382</strain>
        <plasmid evidence="2">pCM2</plasmid>
    </source>
</reference>
<dbReference type="PROSITE" id="PS00135">
    <property type="entry name" value="TRYPSIN_SER"/>
    <property type="match status" value="1"/>
</dbReference>
<dbReference type="PROSITE" id="PS51257">
    <property type="entry name" value="PROKAR_LIPOPROTEIN"/>
    <property type="match status" value="1"/>
</dbReference>
<dbReference type="SUPFAM" id="SSF50494">
    <property type="entry name" value="Trypsin-like serine proteases"/>
    <property type="match status" value="1"/>
</dbReference>
<dbReference type="SMR" id="A5CLR7"/>
<proteinExistence type="predicted"/>
<dbReference type="KEGG" id="cmi:pCM2_0054"/>
<keyword evidence="3" id="KW-1185">Reference proteome</keyword>
<organism evidence="2 3">
    <name type="scientific">Clavibacter michiganensis subsp. michiganensis (strain NCPPB 382)</name>
    <dbReference type="NCBI Taxonomy" id="443906"/>
    <lineage>
        <taxon>Bacteria</taxon>
        <taxon>Bacillati</taxon>
        <taxon>Actinomycetota</taxon>
        <taxon>Actinomycetes</taxon>
        <taxon>Micrococcales</taxon>
        <taxon>Microbacteriaceae</taxon>
        <taxon>Clavibacter</taxon>
    </lineage>
</organism>
<name>A5CLR7_CLAM3</name>
<feature type="signal peptide" evidence="1">
    <location>
        <begin position="1"/>
        <end position="33"/>
    </location>
</feature>
<sequence length="280" mass="29657">MQFMSRINRILFVAVVSLLSVLGCCVAAAPAQAVDRIARVSLPVRAGTHLIFSDSQGPARSADYDCTAGAVLTGSGILSRISPYQRAVRYVVTAKHCGGRGAHVRVGDVQVGSVIWESSDADLSIVRIEPLQTTRRSCYPTSAGIRCTLVNDYEPRASGEVFGARNRSGQESSVQVAGTKVPADREIFCTSGAITGILCNWVSAPPPRGLEIGSHQVVAETFSAATRQGDSGGPVVSRDMKIIGVICDGGLPGSGDDTYMSYLPISVLFREQPYYILATS</sequence>
<keyword evidence="2" id="KW-0614">Plasmid</keyword>
<dbReference type="Proteomes" id="UP000001564">
    <property type="component" value="Plasmid pCM2"/>
</dbReference>
<dbReference type="AlphaFoldDB" id="A5CLR7"/>
<dbReference type="InterPro" id="IPR033116">
    <property type="entry name" value="TRYPSIN_SER"/>
</dbReference>
<evidence type="ECO:0000313" key="3">
    <source>
        <dbReference type="Proteomes" id="UP000001564"/>
    </source>
</evidence>
<accession>A5CLR7</accession>
<keyword evidence="1" id="KW-0732">Signal</keyword>
<protein>
    <submittedName>
        <fullName evidence="2">Pat-1 protein</fullName>
    </submittedName>
</protein>
<dbReference type="InterPro" id="IPR043504">
    <property type="entry name" value="Peptidase_S1_PA_chymotrypsin"/>
</dbReference>
<gene>
    <name evidence="2" type="primary">pat-1</name>
    <name evidence="2" type="ordered locus">pCM2_0054</name>
</gene>
<dbReference type="PHI-base" id="PHI:4931"/>
<geneLocation type="plasmid" evidence="2 3">
    <name>pCM2</name>
</geneLocation>
<evidence type="ECO:0000256" key="1">
    <source>
        <dbReference type="SAM" id="SignalP"/>
    </source>
</evidence>
<evidence type="ECO:0000313" key="2">
    <source>
        <dbReference type="EMBL" id="CAM98538.1"/>
    </source>
</evidence>